<protein>
    <submittedName>
        <fullName evidence="1">Uncharacterized protein</fullName>
    </submittedName>
</protein>
<reference evidence="1" key="1">
    <citation type="submission" date="2014-09" db="EMBL/GenBank/DDBJ databases">
        <authorList>
            <person name="Magalhaes I.L.F."/>
            <person name="Oliveira U."/>
            <person name="Santos F.R."/>
            <person name="Vidigal T.H.D.A."/>
            <person name="Brescovit A.D."/>
            <person name="Santos A.J."/>
        </authorList>
    </citation>
    <scope>NUCLEOTIDE SEQUENCE</scope>
    <source>
        <tissue evidence="1">Shoot tissue taken approximately 20 cm above the soil surface</tissue>
    </source>
</reference>
<evidence type="ECO:0000313" key="1">
    <source>
        <dbReference type="EMBL" id="JAD39419.1"/>
    </source>
</evidence>
<name>A0A0A8ZJ47_ARUDO</name>
<proteinExistence type="predicted"/>
<dbReference type="EMBL" id="GBRH01258476">
    <property type="protein sequence ID" value="JAD39419.1"/>
    <property type="molecule type" value="Transcribed_RNA"/>
</dbReference>
<organism evidence="1">
    <name type="scientific">Arundo donax</name>
    <name type="common">Giant reed</name>
    <name type="synonym">Donax arundinaceus</name>
    <dbReference type="NCBI Taxonomy" id="35708"/>
    <lineage>
        <taxon>Eukaryota</taxon>
        <taxon>Viridiplantae</taxon>
        <taxon>Streptophyta</taxon>
        <taxon>Embryophyta</taxon>
        <taxon>Tracheophyta</taxon>
        <taxon>Spermatophyta</taxon>
        <taxon>Magnoliopsida</taxon>
        <taxon>Liliopsida</taxon>
        <taxon>Poales</taxon>
        <taxon>Poaceae</taxon>
        <taxon>PACMAD clade</taxon>
        <taxon>Arundinoideae</taxon>
        <taxon>Arundineae</taxon>
        <taxon>Arundo</taxon>
    </lineage>
</organism>
<accession>A0A0A8ZJ47</accession>
<reference evidence="1" key="2">
    <citation type="journal article" date="2015" name="Data Brief">
        <title>Shoot transcriptome of the giant reed, Arundo donax.</title>
        <authorList>
            <person name="Barrero R.A."/>
            <person name="Guerrero F.D."/>
            <person name="Moolhuijzen P."/>
            <person name="Goolsby J.A."/>
            <person name="Tidwell J."/>
            <person name="Bellgard S.E."/>
            <person name="Bellgard M.I."/>
        </authorList>
    </citation>
    <scope>NUCLEOTIDE SEQUENCE</scope>
    <source>
        <tissue evidence="1">Shoot tissue taken approximately 20 cm above the soil surface</tissue>
    </source>
</reference>
<dbReference type="AlphaFoldDB" id="A0A0A8ZJ47"/>
<sequence>MLKMVSQSASIVIWLRLHAPSWLPLMSYLSFGLPPRLLIL</sequence>